<dbReference type="PANTHER" id="PTHR35526">
    <property type="entry name" value="ANTI-SIGMA-F FACTOR RSBW-RELATED"/>
    <property type="match status" value="1"/>
</dbReference>
<keyword evidence="1" id="KW-0723">Serine/threonine-protein kinase</keyword>
<dbReference type="PANTHER" id="PTHR35526:SF3">
    <property type="entry name" value="ANTI-SIGMA-F FACTOR RSBW"/>
    <property type="match status" value="1"/>
</dbReference>
<comment type="caution">
    <text evidence="3">The sequence shown here is derived from an EMBL/GenBank/DDBJ whole genome shotgun (WGS) entry which is preliminary data.</text>
</comment>
<accession>A0A9Q3Z4B2</accession>
<name>A0A9Q3Z4B2_9ACTN</name>
<dbReference type="InterPro" id="IPR003594">
    <property type="entry name" value="HATPase_dom"/>
</dbReference>
<dbReference type="InterPro" id="IPR050267">
    <property type="entry name" value="Anti-sigma-factor_SerPK"/>
</dbReference>
<proteinExistence type="predicted"/>
<organism evidence="3 4">
    <name type="scientific">Streptomyces guryensis</name>
    <dbReference type="NCBI Taxonomy" id="2886947"/>
    <lineage>
        <taxon>Bacteria</taxon>
        <taxon>Bacillati</taxon>
        <taxon>Actinomycetota</taxon>
        <taxon>Actinomycetes</taxon>
        <taxon>Kitasatosporales</taxon>
        <taxon>Streptomycetaceae</taxon>
        <taxon>Streptomyces</taxon>
    </lineage>
</organism>
<evidence type="ECO:0000313" key="4">
    <source>
        <dbReference type="Proteomes" id="UP001108029"/>
    </source>
</evidence>
<gene>
    <name evidence="3" type="ORF">LJ657_02695</name>
</gene>
<keyword evidence="4" id="KW-1185">Reference proteome</keyword>
<keyword evidence="1" id="KW-0418">Kinase</keyword>
<keyword evidence="1" id="KW-0808">Transferase</keyword>
<keyword evidence="3" id="KW-0067">ATP-binding</keyword>
<evidence type="ECO:0000259" key="2">
    <source>
        <dbReference type="Pfam" id="PF13581"/>
    </source>
</evidence>
<dbReference type="RefSeq" id="WP_232646539.1">
    <property type="nucleotide sequence ID" value="NZ_JAJSBI010000001.1"/>
</dbReference>
<reference evidence="3" key="1">
    <citation type="submission" date="2021-12" db="EMBL/GenBank/DDBJ databases">
        <authorList>
            <person name="Lee J.-H."/>
            <person name="Kim S.-B."/>
        </authorList>
    </citation>
    <scope>NUCLEOTIDE SEQUENCE</scope>
    <source>
        <strain evidence="3">NR30</strain>
    </source>
</reference>
<dbReference type="EMBL" id="JAJSBI010000001">
    <property type="protein sequence ID" value="MCD9872594.1"/>
    <property type="molecule type" value="Genomic_DNA"/>
</dbReference>
<dbReference type="Proteomes" id="UP001108029">
    <property type="component" value="Unassembled WGS sequence"/>
</dbReference>
<sequence>MTGLPTSQPSATVRAFAQCLTATPRAARLARHLAVNQLDAWGIPHGSDASDTVALIVAELAANAVTHGRVPGRDFELRLSLVTGSVRIEVTDTRAERHPRTPPPSNLLEETGRGLLLVDELADRWEVLDREPPPGKTVRAEVDLREWPAVRRNVRRWASEGR</sequence>
<dbReference type="InterPro" id="IPR036890">
    <property type="entry name" value="HATPase_C_sf"/>
</dbReference>
<dbReference type="Pfam" id="PF13581">
    <property type="entry name" value="HATPase_c_2"/>
    <property type="match status" value="1"/>
</dbReference>
<keyword evidence="3" id="KW-0547">Nucleotide-binding</keyword>
<dbReference type="GO" id="GO:0004674">
    <property type="term" value="F:protein serine/threonine kinase activity"/>
    <property type="evidence" value="ECO:0007669"/>
    <property type="project" value="UniProtKB-KW"/>
</dbReference>
<protein>
    <submittedName>
        <fullName evidence="3">ATP-binding protein</fullName>
    </submittedName>
</protein>
<feature type="domain" description="Histidine kinase/HSP90-like ATPase" evidence="2">
    <location>
        <begin position="21"/>
        <end position="140"/>
    </location>
</feature>
<dbReference type="AlphaFoldDB" id="A0A9Q3Z4B2"/>
<evidence type="ECO:0000313" key="3">
    <source>
        <dbReference type="EMBL" id="MCD9872594.1"/>
    </source>
</evidence>
<dbReference type="GO" id="GO:0005524">
    <property type="term" value="F:ATP binding"/>
    <property type="evidence" value="ECO:0007669"/>
    <property type="project" value="UniProtKB-KW"/>
</dbReference>
<dbReference type="SUPFAM" id="SSF55874">
    <property type="entry name" value="ATPase domain of HSP90 chaperone/DNA topoisomerase II/histidine kinase"/>
    <property type="match status" value="1"/>
</dbReference>
<dbReference type="CDD" id="cd16936">
    <property type="entry name" value="HATPase_RsbW-like"/>
    <property type="match status" value="1"/>
</dbReference>
<dbReference type="Gene3D" id="3.30.565.10">
    <property type="entry name" value="Histidine kinase-like ATPase, C-terminal domain"/>
    <property type="match status" value="1"/>
</dbReference>
<evidence type="ECO:0000256" key="1">
    <source>
        <dbReference type="ARBA" id="ARBA00022527"/>
    </source>
</evidence>